<dbReference type="PATRIC" id="fig|1263870.3.peg.1530"/>
<evidence type="ECO:0000259" key="2">
    <source>
        <dbReference type="Pfam" id="PF00582"/>
    </source>
</evidence>
<dbReference type="Proteomes" id="UP000011885">
    <property type="component" value="Unassembled WGS sequence"/>
</dbReference>
<name>M5UMB1_9BACT</name>
<dbReference type="InterPro" id="IPR006015">
    <property type="entry name" value="Universal_stress_UspA"/>
</dbReference>
<dbReference type="InterPro" id="IPR006016">
    <property type="entry name" value="UspA"/>
</dbReference>
<dbReference type="PANTHER" id="PTHR46268:SF6">
    <property type="entry name" value="UNIVERSAL STRESS PROTEIN UP12"/>
    <property type="match status" value="1"/>
</dbReference>
<accession>M5UMB1</accession>
<dbReference type="EMBL" id="ANOH01000108">
    <property type="protein sequence ID" value="EMI57143.1"/>
    <property type="molecule type" value="Genomic_DNA"/>
</dbReference>
<dbReference type="Gene3D" id="3.40.50.620">
    <property type="entry name" value="HUPs"/>
    <property type="match status" value="1"/>
</dbReference>
<dbReference type="InterPro" id="IPR014729">
    <property type="entry name" value="Rossmann-like_a/b/a_fold"/>
</dbReference>
<reference evidence="3 4" key="1">
    <citation type="journal article" date="2013" name="Mar. Genomics">
        <title>Expression of sulfatases in Rhodopirellula baltica and the diversity of sulfatases in the genus Rhodopirellula.</title>
        <authorList>
            <person name="Wegner C.E."/>
            <person name="Richter-Heitmann T."/>
            <person name="Klindworth A."/>
            <person name="Klockow C."/>
            <person name="Richter M."/>
            <person name="Achstetter T."/>
            <person name="Glockner F.O."/>
            <person name="Harder J."/>
        </authorList>
    </citation>
    <scope>NUCLEOTIDE SEQUENCE [LARGE SCALE GENOMIC DNA]</scope>
    <source>
        <strain evidence="3 4">SM41</strain>
    </source>
</reference>
<gene>
    <name evidence="3" type="ORF">RSSM_01425</name>
</gene>
<evidence type="ECO:0000313" key="4">
    <source>
        <dbReference type="Proteomes" id="UP000011885"/>
    </source>
</evidence>
<evidence type="ECO:0000256" key="1">
    <source>
        <dbReference type="ARBA" id="ARBA00008791"/>
    </source>
</evidence>
<dbReference type="PRINTS" id="PR01438">
    <property type="entry name" value="UNVRSLSTRESS"/>
</dbReference>
<dbReference type="PANTHER" id="PTHR46268">
    <property type="entry name" value="STRESS RESPONSE PROTEIN NHAX"/>
    <property type="match status" value="1"/>
</dbReference>
<dbReference type="AlphaFoldDB" id="M5UMB1"/>
<feature type="domain" description="UspA" evidence="2">
    <location>
        <begin position="48"/>
        <end position="91"/>
    </location>
</feature>
<comment type="similarity">
    <text evidence="1">Belongs to the universal stress protein A family.</text>
</comment>
<sequence length="199" mass="21971">MFCLVRRLPTSQPQHVPVAVHTRGDTARHHWTPRRSRAVTMNHFQNTSILVPFDFSEDSENAIETAISIAGDNQNVTVLHVIDPAQLYGFDDNGGYELGGGLGTATFSGTRVSRINEQHQQSTLEAMQNMFRDTIHQGIQFATLVDDPVDGIIKYASKHGTELIVIPSHGRTANRPSVIGSVAEKVVRLAHCPVLVLRR</sequence>
<proteinExistence type="inferred from homology"/>
<dbReference type="Pfam" id="PF00582">
    <property type="entry name" value="Usp"/>
    <property type="match status" value="2"/>
</dbReference>
<protein>
    <submittedName>
        <fullName evidence="3">UspA domain protein</fullName>
    </submittedName>
</protein>
<feature type="domain" description="UspA" evidence="2">
    <location>
        <begin position="128"/>
        <end position="198"/>
    </location>
</feature>
<dbReference type="CDD" id="cd00293">
    <property type="entry name" value="USP-like"/>
    <property type="match status" value="1"/>
</dbReference>
<organism evidence="3 4">
    <name type="scientific">Rhodopirellula sallentina SM41</name>
    <dbReference type="NCBI Taxonomy" id="1263870"/>
    <lineage>
        <taxon>Bacteria</taxon>
        <taxon>Pseudomonadati</taxon>
        <taxon>Planctomycetota</taxon>
        <taxon>Planctomycetia</taxon>
        <taxon>Pirellulales</taxon>
        <taxon>Pirellulaceae</taxon>
        <taxon>Rhodopirellula</taxon>
    </lineage>
</organism>
<dbReference type="SUPFAM" id="SSF52402">
    <property type="entry name" value="Adenine nucleotide alpha hydrolases-like"/>
    <property type="match status" value="1"/>
</dbReference>
<evidence type="ECO:0000313" key="3">
    <source>
        <dbReference type="EMBL" id="EMI57143.1"/>
    </source>
</evidence>
<keyword evidence="4" id="KW-1185">Reference proteome</keyword>
<comment type="caution">
    <text evidence="3">The sequence shown here is derived from an EMBL/GenBank/DDBJ whole genome shotgun (WGS) entry which is preliminary data.</text>
</comment>